<evidence type="ECO:0000313" key="1">
    <source>
        <dbReference type="EMBL" id="KAF2849157.1"/>
    </source>
</evidence>
<keyword evidence="2" id="KW-1185">Reference proteome</keyword>
<sequence>MPTYKPKAARWPTLLMSCDGRCCCRAWLASRFSPTMSKYNVGRVLHAVRMAQSVLQMQTPRHMWRSALRSFTASNDRLSPHSHQRRCASQIHDGELMCSMVFIAPILRFVSNIHGREPSVMHLSWLMNTLHRHHSTRTSLCTKNFPKSSSSSHSNNSILALNTQNCHPKIIHQVPTTAHIMGWNCCSCGTRNAGDGAETNSANTHTCRNPLCRRRCCHNCQLYMLDPEPTYPGVAIPEAYVHHRAFTQPCLPQQVWGTHDFVSIAEPRHTVADFQGGFSRSKKKSSSCVMM</sequence>
<evidence type="ECO:0000313" key="2">
    <source>
        <dbReference type="Proteomes" id="UP000799423"/>
    </source>
</evidence>
<dbReference type="EMBL" id="MU006313">
    <property type="protein sequence ID" value="KAF2849157.1"/>
    <property type="molecule type" value="Genomic_DNA"/>
</dbReference>
<name>A0A6A7B3C6_9PLEO</name>
<reference evidence="1" key="1">
    <citation type="submission" date="2020-01" db="EMBL/GenBank/DDBJ databases">
        <authorList>
            <consortium name="DOE Joint Genome Institute"/>
            <person name="Haridas S."/>
            <person name="Albert R."/>
            <person name="Binder M."/>
            <person name="Bloem J."/>
            <person name="Labutti K."/>
            <person name="Salamov A."/>
            <person name="Andreopoulos B."/>
            <person name="Baker S.E."/>
            <person name="Barry K."/>
            <person name="Bills G."/>
            <person name="Bluhm B.H."/>
            <person name="Cannon C."/>
            <person name="Castanera R."/>
            <person name="Culley D.E."/>
            <person name="Daum C."/>
            <person name="Ezra D."/>
            <person name="Gonzalez J.B."/>
            <person name="Henrissat B."/>
            <person name="Kuo A."/>
            <person name="Liang C."/>
            <person name="Lipzen A."/>
            <person name="Lutzoni F."/>
            <person name="Magnuson J."/>
            <person name="Mondo S."/>
            <person name="Nolan M."/>
            <person name="Ohm R."/>
            <person name="Pangilinan J."/>
            <person name="Park H.-J."/>
            <person name="Ramirez L."/>
            <person name="Alfaro M."/>
            <person name="Sun H."/>
            <person name="Tritt A."/>
            <person name="Yoshinaga Y."/>
            <person name="Zwiers L.-H."/>
            <person name="Turgeon B.G."/>
            <person name="Goodwin S.B."/>
            <person name="Spatafora J.W."/>
            <person name="Crous P.W."/>
            <person name="Grigoriev I.V."/>
        </authorList>
    </citation>
    <scope>NUCLEOTIDE SEQUENCE</scope>
    <source>
        <strain evidence="1">IPT5</strain>
    </source>
</reference>
<accession>A0A6A7B3C6</accession>
<protein>
    <submittedName>
        <fullName evidence="1">Uncharacterized protein</fullName>
    </submittedName>
</protein>
<organism evidence="1 2">
    <name type="scientific">Plenodomus tracheiphilus IPT5</name>
    <dbReference type="NCBI Taxonomy" id="1408161"/>
    <lineage>
        <taxon>Eukaryota</taxon>
        <taxon>Fungi</taxon>
        <taxon>Dikarya</taxon>
        <taxon>Ascomycota</taxon>
        <taxon>Pezizomycotina</taxon>
        <taxon>Dothideomycetes</taxon>
        <taxon>Pleosporomycetidae</taxon>
        <taxon>Pleosporales</taxon>
        <taxon>Pleosporineae</taxon>
        <taxon>Leptosphaeriaceae</taxon>
        <taxon>Plenodomus</taxon>
    </lineage>
</organism>
<dbReference type="AlphaFoldDB" id="A0A6A7B3C6"/>
<dbReference type="Proteomes" id="UP000799423">
    <property type="component" value="Unassembled WGS sequence"/>
</dbReference>
<gene>
    <name evidence="1" type="ORF">T440DRAFT_469575</name>
</gene>
<proteinExistence type="predicted"/>